<evidence type="ECO:0000259" key="1">
    <source>
        <dbReference type="Pfam" id="PF05134"/>
    </source>
</evidence>
<dbReference type="Gene3D" id="3.30.420.380">
    <property type="match status" value="1"/>
</dbReference>
<keyword evidence="3" id="KW-1185">Reference proteome</keyword>
<protein>
    <submittedName>
        <fullName evidence="2">General secretion pathway protein GspL</fullName>
    </submittedName>
</protein>
<dbReference type="Pfam" id="PF05134">
    <property type="entry name" value="T2SSL"/>
    <property type="match status" value="1"/>
</dbReference>
<dbReference type="SUPFAM" id="SSF53067">
    <property type="entry name" value="Actin-like ATPase domain"/>
    <property type="match status" value="1"/>
</dbReference>
<dbReference type="EMBL" id="WSEL01000003">
    <property type="protein sequence ID" value="MVQ30350.1"/>
    <property type="molecule type" value="Genomic_DNA"/>
</dbReference>
<feature type="domain" description="GspL cytoplasmic actin-ATPase-like" evidence="1">
    <location>
        <begin position="10"/>
        <end position="141"/>
    </location>
</feature>
<accession>A0A6N8IW66</accession>
<reference evidence="2 3" key="1">
    <citation type="submission" date="2019-12" db="EMBL/GenBank/DDBJ databases">
        <authorList>
            <person name="Huq M.A."/>
        </authorList>
    </citation>
    <scope>NUCLEOTIDE SEQUENCE [LARGE SCALE GENOMIC DNA]</scope>
    <source>
        <strain evidence="2 3">MAH-25</strain>
    </source>
</reference>
<dbReference type="Proteomes" id="UP000469385">
    <property type="component" value="Unassembled WGS sequence"/>
</dbReference>
<dbReference type="InterPro" id="IPR007812">
    <property type="entry name" value="T2SS_protein-GspL"/>
</dbReference>
<name>A0A6N8IW66_9BURK</name>
<evidence type="ECO:0000313" key="2">
    <source>
        <dbReference type="EMBL" id="MVQ30350.1"/>
    </source>
</evidence>
<evidence type="ECO:0000313" key="3">
    <source>
        <dbReference type="Proteomes" id="UP000469385"/>
    </source>
</evidence>
<dbReference type="InterPro" id="IPR043129">
    <property type="entry name" value="ATPase_NBD"/>
</dbReference>
<dbReference type="GO" id="GO:0009276">
    <property type="term" value="C:Gram-negative-bacterium-type cell wall"/>
    <property type="evidence" value="ECO:0007669"/>
    <property type="project" value="InterPro"/>
</dbReference>
<dbReference type="GO" id="GO:0005886">
    <property type="term" value="C:plasma membrane"/>
    <property type="evidence" value="ECO:0007669"/>
    <property type="project" value="UniProtKB-SubCell"/>
</dbReference>
<gene>
    <name evidence="2" type="ORF">GON04_12880</name>
</gene>
<dbReference type="GO" id="GO:0015627">
    <property type="term" value="C:type II protein secretion system complex"/>
    <property type="evidence" value="ECO:0007669"/>
    <property type="project" value="InterPro"/>
</dbReference>
<proteinExistence type="predicted"/>
<dbReference type="InterPro" id="IPR024230">
    <property type="entry name" value="GspL_cyto_dom"/>
</dbReference>
<dbReference type="RefSeq" id="WP_157398245.1">
    <property type="nucleotide sequence ID" value="NZ_WSEL01000003.1"/>
</dbReference>
<organism evidence="2 3">
    <name type="scientific">Ramlibacter pinisoli</name>
    <dbReference type="NCBI Taxonomy" id="2682844"/>
    <lineage>
        <taxon>Bacteria</taxon>
        <taxon>Pseudomonadati</taxon>
        <taxon>Pseudomonadota</taxon>
        <taxon>Betaproteobacteria</taxon>
        <taxon>Burkholderiales</taxon>
        <taxon>Comamonadaceae</taxon>
        <taxon>Ramlibacter</taxon>
    </lineage>
</organism>
<dbReference type="NCBIfam" id="TIGR01709">
    <property type="entry name" value="typeII_sec_gspL"/>
    <property type="match status" value="1"/>
</dbReference>
<dbReference type="GO" id="GO:0015628">
    <property type="term" value="P:protein secretion by the type II secretion system"/>
    <property type="evidence" value="ECO:0007669"/>
    <property type="project" value="InterPro"/>
</dbReference>
<sequence length="403" mass="42470">MSSIYVLLPPTPVTAQAEFEYLVSSDGQTVSVHAQAVPALLPLPAGAGSEVVAIAPAAALSWHQVTLPRGAGPRSPRLRAVLEGLLEERLLDDPDQLHFAVQPQAAAEAPAWVVACDRAWLRSALQVLEMAGRPAARVVPEFAPEGEPALYALDDPDLPQLAYAGADGVLLLPLASSSLALLPPDLPAATPVVAEPAVASLAEQVLQRPPQLQPTAARLLAAARTRWDLAQFEFASSGRARTMKKLSTGWADLLRAPQWRPARWAAAVLVAAQLLGLNAWAWKERSALAAKREAARTVLTDTFPQVRAVVDAPVQMDREVAALRQVTGGMSSRDLEAQLGALAAAAPPGRAATALEFNGSELRVRGLAASEAEARPVLQALRSQGYAGTLQGDTLVVRAEGQP</sequence>
<comment type="caution">
    <text evidence="2">The sequence shown here is derived from an EMBL/GenBank/DDBJ whole genome shotgun (WGS) entry which is preliminary data.</text>
</comment>
<dbReference type="AlphaFoldDB" id="A0A6N8IW66"/>